<evidence type="ECO:0000256" key="5">
    <source>
        <dbReference type="ARBA" id="ARBA00022737"/>
    </source>
</evidence>
<dbReference type="SMART" id="SM00132">
    <property type="entry name" value="LIM"/>
    <property type="match status" value="5"/>
</dbReference>
<dbReference type="FunFam" id="2.10.110.10:FF:000017">
    <property type="entry name" value="Lim and senescent cell antigen-like-containing"/>
    <property type="match status" value="1"/>
</dbReference>
<name>A0AA35SKP9_GEOBA</name>
<dbReference type="GO" id="GO:1900026">
    <property type="term" value="P:positive regulation of substrate adhesion-dependent cell spreading"/>
    <property type="evidence" value="ECO:0007669"/>
    <property type="project" value="TreeGrafter"/>
</dbReference>
<evidence type="ECO:0000256" key="3">
    <source>
        <dbReference type="ARBA" id="ARBA00022490"/>
    </source>
</evidence>
<evidence type="ECO:0000259" key="10">
    <source>
        <dbReference type="PROSITE" id="PS50023"/>
    </source>
</evidence>
<dbReference type="GO" id="GO:0005925">
    <property type="term" value="C:focal adhesion"/>
    <property type="evidence" value="ECO:0007669"/>
    <property type="project" value="TreeGrafter"/>
</dbReference>
<feature type="domain" description="LIM zinc-binding" evidence="10">
    <location>
        <begin position="199"/>
        <end position="258"/>
    </location>
</feature>
<gene>
    <name evidence="11" type="ORF">GBAR_LOCUS17297</name>
</gene>
<dbReference type="PANTHER" id="PTHR24210:SF0">
    <property type="entry name" value="LIM DOMAIN-CONTAINING PROTEIN"/>
    <property type="match status" value="1"/>
</dbReference>
<evidence type="ECO:0000256" key="1">
    <source>
        <dbReference type="ARBA" id="ARBA00004282"/>
    </source>
</evidence>
<dbReference type="EMBL" id="CASHTH010002486">
    <property type="protein sequence ID" value="CAI8030511.1"/>
    <property type="molecule type" value="Genomic_DNA"/>
</dbReference>
<comment type="subcellular location">
    <subcellularLocation>
        <location evidence="1">Cell junction</location>
    </subcellularLocation>
    <subcellularLocation>
        <location evidence="2">Cytoplasm</location>
    </subcellularLocation>
</comment>
<dbReference type="Gene3D" id="2.10.110.10">
    <property type="entry name" value="Cysteine Rich Protein"/>
    <property type="match status" value="5"/>
</dbReference>
<dbReference type="InterPro" id="IPR001781">
    <property type="entry name" value="Znf_LIM"/>
</dbReference>
<dbReference type="PROSITE" id="PS50023">
    <property type="entry name" value="LIM_DOMAIN_2"/>
    <property type="match status" value="2"/>
</dbReference>
<dbReference type="CDD" id="cd09331">
    <property type="entry name" value="LIM1_PINCH"/>
    <property type="match status" value="1"/>
</dbReference>
<dbReference type="GO" id="GO:2001046">
    <property type="term" value="P:positive regulation of integrin-mediated signaling pathway"/>
    <property type="evidence" value="ECO:0007669"/>
    <property type="project" value="TreeGrafter"/>
</dbReference>
<reference evidence="11" key="1">
    <citation type="submission" date="2023-03" db="EMBL/GenBank/DDBJ databases">
        <authorList>
            <person name="Steffen K."/>
            <person name="Cardenas P."/>
        </authorList>
    </citation>
    <scope>NUCLEOTIDE SEQUENCE</scope>
</reference>
<dbReference type="GO" id="GO:0045216">
    <property type="term" value="P:cell-cell junction organization"/>
    <property type="evidence" value="ECO:0007669"/>
    <property type="project" value="TreeGrafter"/>
</dbReference>
<evidence type="ECO:0000256" key="2">
    <source>
        <dbReference type="ARBA" id="ARBA00004496"/>
    </source>
</evidence>
<keyword evidence="3" id="KW-0963">Cytoplasm</keyword>
<dbReference type="GO" id="GO:0098609">
    <property type="term" value="P:cell-cell adhesion"/>
    <property type="evidence" value="ECO:0007669"/>
    <property type="project" value="TreeGrafter"/>
</dbReference>
<keyword evidence="8 9" id="KW-0440">LIM domain</keyword>
<feature type="domain" description="LIM zinc-binding" evidence="10">
    <location>
        <begin position="79"/>
        <end position="138"/>
    </location>
</feature>
<evidence type="ECO:0000313" key="11">
    <source>
        <dbReference type="EMBL" id="CAI8030511.1"/>
    </source>
</evidence>
<dbReference type="PROSITE" id="PS00478">
    <property type="entry name" value="LIM_DOMAIN_1"/>
    <property type="match status" value="2"/>
</dbReference>
<evidence type="ECO:0000256" key="6">
    <source>
        <dbReference type="ARBA" id="ARBA00022833"/>
    </source>
</evidence>
<evidence type="ECO:0000256" key="9">
    <source>
        <dbReference type="PROSITE-ProRule" id="PRU00125"/>
    </source>
</evidence>
<evidence type="ECO:0000313" key="12">
    <source>
        <dbReference type="Proteomes" id="UP001174909"/>
    </source>
</evidence>
<keyword evidence="4 9" id="KW-0479">Metal-binding</keyword>
<dbReference type="FunFam" id="2.10.110.10:FF:000008">
    <property type="entry name" value="Paxillin isoform 1"/>
    <property type="match status" value="1"/>
</dbReference>
<organism evidence="11 12">
    <name type="scientific">Geodia barretti</name>
    <name type="common">Barrett's horny sponge</name>
    <dbReference type="NCBI Taxonomy" id="519541"/>
    <lineage>
        <taxon>Eukaryota</taxon>
        <taxon>Metazoa</taxon>
        <taxon>Porifera</taxon>
        <taxon>Demospongiae</taxon>
        <taxon>Heteroscleromorpha</taxon>
        <taxon>Tetractinellida</taxon>
        <taxon>Astrophorina</taxon>
        <taxon>Geodiidae</taxon>
        <taxon>Geodia</taxon>
    </lineage>
</organism>
<sequence>MDPGMVCTLCQDPFGRDENIINSGGQVWHEGCFVTEGPNELILPSNSCVQCFQPFKDEEFYEHEGRKYCAHDFHALFAPCCSGCGEFVVGRVIRAMSQCWHPNCFKCVSCHTELADIGFVKSQGRPFCKPCNAEIKGGSKKFCQKCSLPIHGEHLVYKFQIVHPHHFNCSECNKQLDHRCKEREGELYCLRCYDNMVSAICGACRRPIEGRLIHALNKTWHPEHFVCSHCEKPFEGRRHYEKKGLAYCERDYKALFGEVCFYCNKPCRGEEVTVLNKTWCIDHFRCSACNSLLASPRGGARYADMDERPYCKKCFEKVPVELRRRLKKQSD</sequence>
<dbReference type="Proteomes" id="UP001174909">
    <property type="component" value="Unassembled WGS sequence"/>
</dbReference>
<dbReference type="Pfam" id="PF00412">
    <property type="entry name" value="LIM"/>
    <property type="match status" value="5"/>
</dbReference>
<accession>A0AA35SKP9</accession>
<keyword evidence="12" id="KW-1185">Reference proteome</keyword>
<evidence type="ECO:0000256" key="4">
    <source>
        <dbReference type="ARBA" id="ARBA00022723"/>
    </source>
</evidence>
<evidence type="ECO:0000256" key="7">
    <source>
        <dbReference type="ARBA" id="ARBA00022949"/>
    </source>
</evidence>
<evidence type="ECO:0000256" key="8">
    <source>
        <dbReference type="ARBA" id="ARBA00023038"/>
    </source>
</evidence>
<keyword evidence="5" id="KW-0677">Repeat</keyword>
<dbReference type="SUPFAM" id="SSF57716">
    <property type="entry name" value="Glucocorticoid receptor-like (DNA-binding domain)"/>
    <property type="match status" value="5"/>
</dbReference>
<proteinExistence type="predicted"/>
<dbReference type="InterPro" id="IPR047944">
    <property type="entry name" value="LIMS1/2-like_LIM1"/>
</dbReference>
<dbReference type="PANTHER" id="PTHR24210">
    <property type="entry name" value="LIM DOMAIN-CONTAINING PROTEIN"/>
    <property type="match status" value="1"/>
</dbReference>
<keyword evidence="6 9" id="KW-0862">Zinc</keyword>
<dbReference type="GO" id="GO:0046872">
    <property type="term" value="F:metal ion binding"/>
    <property type="evidence" value="ECO:0007669"/>
    <property type="project" value="UniProtKB-KW"/>
</dbReference>
<dbReference type="AlphaFoldDB" id="A0AA35SKP9"/>
<dbReference type="CDD" id="cd09334">
    <property type="entry name" value="LIM4_PINCH"/>
    <property type="match status" value="1"/>
</dbReference>
<keyword evidence="7" id="KW-0965">Cell junction</keyword>
<dbReference type="InterPro" id="IPR017351">
    <property type="entry name" value="PINCH-1-4-like"/>
</dbReference>
<comment type="caution">
    <text evidence="11">The sequence shown here is derived from an EMBL/GenBank/DDBJ whole genome shotgun (WGS) entry which is preliminary data.</text>
</comment>
<protein>
    <submittedName>
        <fullName evidence="11">LIM and senescent cell antigen-like-containing domain protein 2</fullName>
    </submittedName>
</protein>
<dbReference type="GO" id="GO:0005737">
    <property type="term" value="C:cytoplasm"/>
    <property type="evidence" value="ECO:0007669"/>
    <property type="project" value="UniProtKB-SubCell"/>
</dbReference>
<dbReference type="GO" id="GO:0005911">
    <property type="term" value="C:cell-cell junction"/>
    <property type="evidence" value="ECO:0007669"/>
    <property type="project" value="TreeGrafter"/>
</dbReference>